<dbReference type="Pfam" id="PF01810">
    <property type="entry name" value="LysE"/>
    <property type="match status" value="1"/>
</dbReference>
<organism evidence="7 8">
    <name type="scientific">Flagellimonas meridianipacifica</name>
    <dbReference type="NCBI Taxonomy" id="1080225"/>
    <lineage>
        <taxon>Bacteria</taxon>
        <taxon>Pseudomonadati</taxon>
        <taxon>Bacteroidota</taxon>
        <taxon>Flavobacteriia</taxon>
        <taxon>Flavobacteriales</taxon>
        <taxon>Flavobacteriaceae</taxon>
        <taxon>Flagellimonas</taxon>
    </lineage>
</organism>
<comment type="subcellular location">
    <subcellularLocation>
        <location evidence="1">Cell membrane</location>
        <topology evidence="1">Multi-pass membrane protein</topology>
    </subcellularLocation>
</comment>
<feature type="transmembrane region" description="Helical" evidence="6">
    <location>
        <begin position="49"/>
        <end position="69"/>
    </location>
</feature>
<dbReference type="PANTHER" id="PTHR30086">
    <property type="entry name" value="ARGININE EXPORTER PROTEIN ARGO"/>
    <property type="match status" value="1"/>
</dbReference>
<gene>
    <name evidence="7" type="ORF">CLV81_2474</name>
</gene>
<dbReference type="PANTHER" id="PTHR30086:SF20">
    <property type="entry name" value="ARGININE EXPORTER PROTEIN ARGO-RELATED"/>
    <property type="match status" value="1"/>
</dbReference>
<evidence type="ECO:0000256" key="5">
    <source>
        <dbReference type="ARBA" id="ARBA00023136"/>
    </source>
</evidence>
<feature type="transmembrane region" description="Helical" evidence="6">
    <location>
        <begin position="159"/>
        <end position="185"/>
    </location>
</feature>
<dbReference type="GO" id="GO:0005886">
    <property type="term" value="C:plasma membrane"/>
    <property type="evidence" value="ECO:0007669"/>
    <property type="project" value="UniProtKB-SubCell"/>
</dbReference>
<dbReference type="OrthoDB" id="9784202at2"/>
<evidence type="ECO:0000256" key="6">
    <source>
        <dbReference type="SAM" id="Phobius"/>
    </source>
</evidence>
<proteinExistence type="predicted"/>
<keyword evidence="8" id="KW-1185">Reference proteome</keyword>
<dbReference type="RefSeq" id="WP_106145394.1">
    <property type="nucleotide sequence ID" value="NZ_PVYX01000002.1"/>
</dbReference>
<protein>
    <submittedName>
        <fullName evidence="7">Threonine/homoserine/homoserine lactone efflux protein</fullName>
    </submittedName>
</protein>
<keyword evidence="3 6" id="KW-0812">Transmembrane</keyword>
<keyword evidence="2" id="KW-1003">Cell membrane</keyword>
<dbReference type="AlphaFoldDB" id="A0A2T0M9D3"/>
<keyword evidence="4 6" id="KW-1133">Transmembrane helix</keyword>
<feature type="transmembrane region" description="Helical" evidence="6">
    <location>
        <begin position="81"/>
        <end position="101"/>
    </location>
</feature>
<evidence type="ECO:0000256" key="3">
    <source>
        <dbReference type="ARBA" id="ARBA00022692"/>
    </source>
</evidence>
<dbReference type="EMBL" id="PVYX01000002">
    <property type="protein sequence ID" value="PRX54078.1"/>
    <property type="molecule type" value="Genomic_DNA"/>
</dbReference>
<accession>A0A2T0M9D3</accession>
<feature type="transmembrane region" description="Helical" evidence="6">
    <location>
        <begin position="6"/>
        <end position="28"/>
    </location>
</feature>
<feature type="transmembrane region" description="Helical" evidence="6">
    <location>
        <begin position="122"/>
        <end position="147"/>
    </location>
</feature>
<sequence length="218" mass="23773">MLEALLIALTISYPILGGFVLSTAILGISPGPDNIFVLTQSLAHGVKSGLAVVLGLASGCLVHTTLLAFGVSEIIKRSDTLFWFIKLFGVVYLLYLAFKVFRSEAQIEISASKTFKKAPSKLFWTGFTMNVLNPKVTIFFLAFFPGFLFSTDMNHVLQFYVLGFLFIAVTLVIFGSIALLSGSISNLVTKNTKAGTILKWTQILVFVGIAVYLLLSDK</sequence>
<dbReference type="PIRSF" id="PIRSF006324">
    <property type="entry name" value="LeuE"/>
    <property type="match status" value="1"/>
</dbReference>
<dbReference type="GO" id="GO:0015171">
    <property type="term" value="F:amino acid transmembrane transporter activity"/>
    <property type="evidence" value="ECO:0007669"/>
    <property type="project" value="TreeGrafter"/>
</dbReference>
<keyword evidence="5 6" id="KW-0472">Membrane</keyword>
<evidence type="ECO:0000313" key="7">
    <source>
        <dbReference type="EMBL" id="PRX54078.1"/>
    </source>
</evidence>
<comment type="caution">
    <text evidence="7">The sequence shown here is derived from an EMBL/GenBank/DDBJ whole genome shotgun (WGS) entry which is preliminary data.</text>
</comment>
<dbReference type="Proteomes" id="UP000237640">
    <property type="component" value="Unassembled WGS sequence"/>
</dbReference>
<reference evidence="7 8" key="1">
    <citation type="submission" date="2018-03" db="EMBL/GenBank/DDBJ databases">
        <title>Genomic Encyclopedia of Archaeal and Bacterial Type Strains, Phase II (KMG-II): from individual species to whole genera.</title>
        <authorList>
            <person name="Goeker M."/>
        </authorList>
    </citation>
    <scope>NUCLEOTIDE SEQUENCE [LARGE SCALE GENOMIC DNA]</scope>
    <source>
        <strain evidence="7 8">DSM 25027</strain>
    </source>
</reference>
<evidence type="ECO:0000313" key="8">
    <source>
        <dbReference type="Proteomes" id="UP000237640"/>
    </source>
</evidence>
<evidence type="ECO:0000256" key="1">
    <source>
        <dbReference type="ARBA" id="ARBA00004651"/>
    </source>
</evidence>
<feature type="transmembrane region" description="Helical" evidence="6">
    <location>
        <begin position="197"/>
        <end position="215"/>
    </location>
</feature>
<dbReference type="InterPro" id="IPR001123">
    <property type="entry name" value="LeuE-type"/>
</dbReference>
<name>A0A2T0M9D3_9FLAO</name>
<evidence type="ECO:0000256" key="4">
    <source>
        <dbReference type="ARBA" id="ARBA00022989"/>
    </source>
</evidence>
<evidence type="ECO:0000256" key="2">
    <source>
        <dbReference type="ARBA" id="ARBA00022475"/>
    </source>
</evidence>